<dbReference type="PROSITE" id="PS00874">
    <property type="entry name" value="T2SP_F"/>
    <property type="match status" value="1"/>
</dbReference>
<dbReference type="Pfam" id="PF00482">
    <property type="entry name" value="T2SSF"/>
    <property type="match status" value="1"/>
</dbReference>
<feature type="domain" description="Type II secretion system protein GspF" evidence="10">
    <location>
        <begin position="73"/>
        <end position="196"/>
    </location>
</feature>
<name>X1B004_9ZZZZ</name>
<evidence type="ECO:0000256" key="4">
    <source>
        <dbReference type="ARBA" id="ARBA00022475"/>
    </source>
</evidence>
<keyword evidence="4" id="KW-1003">Cell membrane</keyword>
<dbReference type="PRINTS" id="PR00812">
    <property type="entry name" value="BCTERIALGSPF"/>
</dbReference>
<keyword evidence="6 9" id="KW-0812">Transmembrane</keyword>
<dbReference type="Gene3D" id="1.20.81.30">
    <property type="entry name" value="Type II secretion system (T2SS), domain F"/>
    <property type="match status" value="2"/>
</dbReference>
<dbReference type="InterPro" id="IPR003004">
    <property type="entry name" value="GspF/PilC"/>
</dbReference>
<comment type="caution">
    <text evidence="11">The sequence shown here is derived from an EMBL/GenBank/DDBJ whole genome shotgun (WGS) entry which is preliminary data.</text>
</comment>
<evidence type="ECO:0000256" key="1">
    <source>
        <dbReference type="ARBA" id="ARBA00004429"/>
    </source>
</evidence>
<gene>
    <name evidence="11" type="ORF">S01H4_30502</name>
</gene>
<dbReference type="AlphaFoldDB" id="X1B004"/>
<evidence type="ECO:0000313" key="11">
    <source>
        <dbReference type="EMBL" id="GAG88300.1"/>
    </source>
</evidence>
<keyword evidence="7 9" id="KW-1133">Transmembrane helix</keyword>
<evidence type="ECO:0000256" key="6">
    <source>
        <dbReference type="ARBA" id="ARBA00022692"/>
    </source>
</evidence>
<evidence type="ECO:0000256" key="9">
    <source>
        <dbReference type="SAM" id="Phobius"/>
    </source>
</evidence>
<dbReference type="InterPro" id="IPR001992">
    <property type="entry name" value="T2SS_GspF/T4SS_PilC_CS"/>
</dbReference>
<evidence type="ECO:0000256" key="3">
    <source>
        <dbReference type="ARBA" id="ARBA00022448"/>
    </source>
</evidence>
<dbReference type="PANTHER" id="PTHR30012:SF7">
    <property type="entry name" value="PROTEIN TRANSPORT PROTEIN HOFC HOMOLOG"/>
    <property type="match status" value="1"/>
</dbReference>
<keyword evidence="8 9" id="KW-0472">Membrane</keyword>
<keyword evidence="5" id="KW-0997">Cell inner membrane</keyword>
<dbReference type="EMBL" id="BART01015752">
    <property type="protein sequence ID" value="GAG88300.1"/>
    <property type="molecule type" value="Genomic_DNA"/>
</dbReference>
<comment type="similarity">
    <text evidence="2">Belongs to the GSP F family.</text>
</comment>
<sequence>MAKTKSKVKSYTFIWTGKNADGATITGETQGISFAAVKAFLRSEKIMLIKIKKKPEGFGLTAKAITSRDITVFTRQLATMLKSGIPLVQSFDIASKGQLNPKMGKLIANIRADVEEGHSFKEALRQHPKYFNNLYSSLVNAGEQSGTLDEILLRLATYKEKAESLKGKIRKAMFYPAAIIVVAILVSALLLVFVVPQFESLFKSFGAELPYLTQVIIRMSQFMQAYWLLLLIGIGITSGIVVYSFRHIAKFKFLIHKLSLKIPILGPILEKAIIARFTRTLATTFSAGVPLIDALKTVAE</sequence>
<evidence type="ECO:0000256" key="7">
    <source>
        <dbReference type="ARBA" id="ARBA00022989"/>
    </source>
</evidence>
<evidence type="ECO:0000256" key="2">
    <source>
        <dbReference type="ARBA" id="ARBA00005745"/>
    </source>
</evidence>
<comment type="subcellular location">
    <subcellularLocation>
        <location evidence="1">Cell inner membrane</location>
        <topology evidence="1">Multi-pass membrane protein</topology>
    </subcellularLocation>
</comment>
<dbReference type="FunFam" id="1.20.81.30:FF:000001">
    <property type="entry name" value="Type II secretion system protein F"/>
    <property type="match status" value="1"/>
</dbReference>
<keyword evidence="3" id="KW-0813">Transport</keyword>
<dbReference type="InterPro" id="IPR042094">
    <property type="entry name" value="T2SS_GspF_sf"/>
</dbReference>
<feature type="non-terminal residue" evidence="11">
    <location>
        <position position="300"/>
    </location>
</feature>
<feature type="transmembrane region" description="Helical" evidence="9">
    <location>
        <begin position="174"/>
        <end position="195"/>
    </location>
</feature>
<dbReference type="GO" id="GO:0015628">
    <property type="term" value="P:protein secretion by the type II secretion system"/>
    <property type="evidence" value="ECO:0007669"/>
    <property type="project" value="TreeGrafter"/>
</dbReference>
<dbReference type="InterPro" id="IPR018076">
    <property type="entry name" value="T2SS_GspF_dom"/>
</dbReference>
<evidence type="ECO:0000259" key="10">
    <source>
        <dbReference type="Pfam" id="PF00482"/>
    </source>
</evidence>
<accession>X1B004</accession>
<dbReference type="PANTHER" id="PTHR30012">
    <property type="entry name" value="GENERAL SECRETION PATHWAY PROTEIN"/>
    <property type="match status" value="1"/>
</dbReference>
<protein>
    <recommendedName>
        <fullName evidence="10">Type II secretion system protein GspF domain-containing protein</fullName>
    </recommendedName>
</protein>
<evidence type="ECO:0000256" key="5">
    <source>
        <dbReference type="ARBA" id="ARBA00022519"/>
    </source>
</evidence>
<proteinExistence type="inferred from homology"/>
<evidence type="ECO:0000256" key="8">
    <source>
        <dbReference type="ARBA" id="ARBA00023136"/>
    </source>
</evidence>
<dbReference type="GO" id="GO:0005886">
    <property type="term" value="C:plasma membrane"/>
    <property type="evidence" value="ECO:0007669"/>
    <property type="project" value="UniProtKB-SubCell"/>
</dbReference>
<organism evidence="11">
    <name type="scientific">marine sediment metagenome</name>
    <dbReference type="NCBI Taxonomy" id="412755"/>
    <lineage>
        <taxon>unclassified sequences</taxon>
        <taxon>metagenomes</taxon>
        <taxon>ecological metagenomes</taxon>
    </lineage>
</organism>
<reference evidence="11" key="1">
    <citation type="journal article" date="2014" name="Front. Microbiol.">
        <title>High frequency of phylogenetically diverse reductive dehalogenase-homologous genes in deep subseafloor sedimentary metagenomes.</title>
        <authorList>
            <person name="Kawai M."/>
            <person name="Futagami T."/>
            <person name="Toyoda A."/>
            <person name="Takaki Y."/>
            <person name="Nishi S."/>
            <person name="Hori S."/>
            <person name="Arai W."/>
            <person name="Tsubouchi T."/>
            <person name="Morono Y."/>
            <person name="Uchiyama I."/>
            <person name="Ito T."/>
            <person name="Fujiyama A."/>
            <person name="Inagaki F."/>
            <person name="Takami H."/>
        </authorList>
    </citation>
    <scope>NUCLEOTIDE SEQUENCE</scope>
    <source>
        <strain evidence="11">Expedition CK06-06</strain>
    </source>
</reference>
<feature type="transmembrane region" description="Helical" evidence="9">
    <location>
        <begin position="225"/>
        <end position="245"/>
    </location>
</feature>